<dbReference type="FunFam" id="2.10.110.20:FF:000001">
    <property type="entry name" value="lysine-specific demethylase 6A isoform X2"/>
    <property type="match status" value="1"/>
</dbReference>
<proteinExistence type="inferred from homology"/>
<dbReference type="EC" id="1.14.11.68" evidence="12"/>
<dbReference type="OrthoDB" id="418911at2759"/>
<protein>
    <recommendedName>
        <fullName evidence="12">[histone H3]-trimethyl-L-lysine(27) demethylase</fullName>
        <ecNumber evidence="12">1.14.11.68</ecNumber>
    </recommendedName>
</protein>
<evidence type="ECO:0000256" key="7">
    <source>
        <dbReference type="ARBA" id="ARBA00022964"/>
    </source>
</evidence>
<dbReference type="GO" id="GO:0031490">
    <property type="term" value="F:chromatin DNA binding"/>
    <property type="evidence" value="ECO:0007669"/>
    <property type="project" value="TreeGrafter"/>
</dbReference>
<dbReference type="PROSITE" id="PS50005">
    <property type="entry name" value="TPR"/>
    <property type="match status" value="1"/>
</dbReference>
<evidence type="ECO:0000256" key="3">
    <source>
        <dbReference type="ARBA" id="ARBA00022553"/>
    </source>
</evidence>
<dbReference type="Pfam" id="PF21322">
    <property type="entry name" value="KDM6_C-hel"/>
    <property type="match status" value="1"/>
</dbReference>
<feature type="compositionally biased region" description="Basic residues" evidence="15">
    <location>
        <begin position="436"/>
        <end position="447"/>
    </location>
</feature>
<dbReference type="Gene3D" id="1.20.58.1370">
    <property type="match status" value="1"/>
</dbReference>
<feature type="compositionally biased region" description="Low complexity" evidence="15">
    <location>
        <begin position="381"/>
        <end position="394"/>
    </location>
</feature>
<feature type="compositionally biased region" description="Basic and acidic residues" evidence="15">
    <location>
        <begin position="779"/>
        <end position="796"/>
    </location>
</feature>
<evidence type="ECO:0000256" key="2">
    <source>
        <dbReference type="ARBA" id="ARBA00004123"/>
    </source>
</evidence>
<dbReference type="SMART" id="SM00028">
    <property type="entry name" value="TPR"/>
    <property type="match status" value="5"/>
</dbReference>
<dbReference type="FunCoup" id="A0A1S3KGC0">
    <property type="interactions" value="1520"/>
</dbReference>
<dbReference type="FunFam" id="1.20.58.1370:FF:000001">
    <property type="entry name" value="lysine-specific demethylase 6A isoform X2"/>
    <property type="match status" value="1"/>
</dbReference>
<evidence type="ECO:0000256" key="4">
    <source>
        <dbReference type="ARBA" id="ARBA00022723"/>
    </source>
</evidence>
<keyword evidence="9" id="KW-0408">Iron</keyword>
<evidence type="ECO:0000256" key="5">
    <source>
        <dbReference type="ARBA" id="ARBA00022833"/>
    </source>
</evidence>
<keyword evidence="8" id="KW-0560">Oxidoreductase</keyword>
<feature type="compositionally biased region" description="Polar residues" evidence="15">
    <location>
        <begin position="762"/>
        <end position="778"/>
    </location>
</feature>
<comment type="catalytic activity">
    <reaction evidence="13">
        <text>N(6),N(6),N(6)-trimethyl-L-lysyl(27)-[histone H3] + 2 2-oxoglutarate + 2 O2 = N(6)-methyl-L-lysyl(27)-[histone H3] + 2 formaldehyde + 2 succinate + 2 CO2</text>
        <dbReference type="Rhea" id="RHEA:60224"/>
        <dbReference type="Rhea" id="RHEA-COMP:15535"/>
        <dbReference type="Rhea" id="RHEA-COMP:15544"/>
        <dbReference type="ChEBI" id="CHEBI:15379"/>
        <dbReference type="ChEBI" id="CHEBI:16526"/>
        <dbReference type="ChEBI" id="CHEBI:16810"/>
        <dbReference type="ChEBI" id="CHEBI:16842"/>
        <dbReference type="ChEBI" id="CHEBI:30031"/>
        <dbReference type="ChEBI" id="CHEBI:61929"/>
        <dbReference type="ChEBI" id="CHEBI:61961"/>
        <dbReference type="EC" id="1.14.11.68"/>
    </reaction>
</comment>
<evidence type="ECO:0000259" key="16">
    <source>
        <dbReference type="PROSITE" id="PS51184"/>
    </source>
</evidence>
<keyword evidence="10" id="KW-0539">Nucleus</keyword>
<feature type="region of interest" description="Disordered" evidence="15">
    <location>
        <begin position="279"/>
        <end position="470"/>
    </location>
</feature>
<dbReference type="GO" id="GO:0010468">
    <property type="term" value="P:regulation of gene expression"/>
    <property type="evidence" value="ECO:0007669"/>
    <property type="project" value="TreeGrafter"/>
</dbReference>
<feature type="compositionally biased region" description="Pro residues" evidence="15">
    <location>
        <begin position="854"/>
        <end position="867"/>
    </location>
</feature>
<evidence type="ECO:0000256" key="9">
    <source>
        <dbReference type="ARBA" id="ARBA00023004"/>
    </source>
</evidence>
<dbReference type="GO" id="GO:0044666">
    <property type="term" value="C:MLL3/4 complex"/>
    <property type="evidence" value="ECO:0007669"/>
    <property type="project" value="TreeGrafter"/>
</dbReference>
<evidence type="ECO:0000256" key="1">
    <source>
        <dbReference type="ARBA" id="ARBA00001954"/>
    </source>
</evidence>
<keyword evidence="3" id="KW-0597">Phosphoprotein</keyword>
<dbReference type="GO" id="GO:0046872">
    <property type="term" value="F:metal ion binding"/>
    <property type="evidence" value="ECO:0007669"/>
    <property type="project" value="UniProtKB-KW"/>
</dbReference>
<dbReference type="GO" id="GO:0071558">
    <property type="term" value="F:histone H3K27me2/H3K27me3 demethylase activity"/>
    <property type="evidence" value="ECO:0007669"/>
    <property type="project" value="UniProtKB-EC"/>
</dbReference>
<gene>
    <name evidence="18" type="primary">LOC106181631</name>
</gene>
<dbReference type="InterPro" id="IPR051630">
    <property type="entry name" value="Corepressor-Demethylase"/>
</dbReference>
<dbReference type="InParanoid" id="A0A1S3KGC0"/>
<dbReference type="RefSeq" id="XP_013421537.1">
    <property type="nucleotide sequence ID" value="XM_013566083.1"/>
</dbReference>
<dbReference type="PANTHER" id="PTHR14017">
    <property type="entry name" value="LYSINE-SPECIFIC DEMETHYLASE"/>
    <property type="match status" value="1"/>
</dbReference>
<dbReference type="Proteomes" id="UP000085678">
    <property type="component" value="Unplaced"/>
</dbReference>
<feature type="domain" description="JmjC" evidence="16">
    <location>
        <begin position="1028"/>
        <end position="1191"/>
    </location>
</feature>
<dbReference type="InterPro" id="IPR011990">
    <property type="entry name" value="TPR-like_helical_dom_sf"/>
</dbReference>
<evidence type="ECO:0000256" key="6">
    <source>
        <dbReference type="ARBA" id="ARBA00022853"/>
    </source>
</evidence>
<feature type="compositionally biased region" description="Low complexity" evidence="15">
    <location>
        <begin position="634"/>
        <end position="651"/>
    </location>
</feature>
<dbReference type="GO" id="GO:0000978">
    <property type="term" value="F:RNA polymerase II cis-regulatory region sequence-specific DNA binding"/>
    <property type="evidence" value="ECO:0007669"/>
    <property type="project" value="TreeGrafter"/>
</dbReference>
<keyword evidence="6" id="KW-0156">Chromatin regulator</keyword>
<keyword evidence="14" id="KW-0802">TPR repeat</keyword>
<dbReference type="SMART" id="SM00558">
    <property type="entry name" value="JmjC"/>
    <property type="match status" value="1"/>
</dbReference>
<dbReference type="InterPro" id="IPR046941">
    <property type="entry name" value="KDM6_GATAL_sf"/>
</dbReference>
<keyword evidence="4" id="KW-0479">Metal-binding</keyword>
<dbReference type="PROSITE" id="PS51184">
    <property type="entry name" value="JMJC"/>
    <property type="match status" value="1"/>
</dbReference>
<keyword evidence="5" id="KW-0862">Zinc</keyword>
<dbReference type="GeneID" id="106181631"/>
<feature type="region of interest" description="Disordered" evidence="15">
    <location>
        <begin position="990"/>
        <end position="1011"/>
    </location>
</feature>
<feature type="compositionally biased region" description="Low complexity" evidence="15">
    <location>
        <begin position="522"/>
        <end position="552"/>
    </location>
</feature>
<dbReference type="InterPro" id="IPR019734">
    <property type="entry name" value="TPR_rpt"/>
</dbReference>
<evidence type="ECO:0000256" key="13">
    <source>
        <dbReference type="ARBA" id="ARBA00048695"/>
    </source>
</evidence>
<evidence type="ECO:0000256" key="14">
    <source>
        <dbReference type="PROSITE-ProRule" id="PRU00339"/>
    </source>
</evidence>
<dbReference type="InterPro" id="IPR048560">
    <property type="entry name" value="KDM6A_B-like_GATAL"/>
</dbReference>
<feature type="repeat" description="TPR" evidence="14">
    <location>
        <begin position="143"/>
        <end position="176"/>
    </location>
</feature>
<sequence length="1334" mass="146557">MFKVNSDYETSVKHFRLAQNDSSPSTLSKHEIRFHIAHLLEIQNKPKQAKEAYEQLLQAEGLPNTVKANIYRQLGWMHHCIDQLGEKQAREVIAVQCLQKSIEADPSSGQSWYFLGRCFSNVGKVHDAFVSYRQSIDKSEANADTWCSIGVLYQQQNQPMDALQAYICAIQLDKSHVAAWTDLGVLYESVNQLKDALTCYINAAKNNKAYMNSNLQNRIKFLQQQLSNIPMENLQPKNKPLPSIEEAWSLPIPAELTSRQGAMNTQAKIAQQQRLGMHPQYMHSNTPSPHTPSSLSPGANTPHFNNNMNGVRGGPQQMGPHPSQQQQQQRMSPGAATPPQALGPHHPHGAVPQPMAGHMPQMQPGGMGVGHGPGQMPPHMGPQGPLRHMGPSGMPSGGGGHMQSSSLAAMQQMSQNAAAAAALQQMESQEQPGNAPKRRKSQGKKKSSSQTPEPQGPPQGPPQGQVPPFYLSQPQMQQMNMLLMQQSQGNLAPQHQQLLHQLQQQYYMQQQHQQQMMNAQGQQQHMNMPSPGHASPAHSPGHAGHMPGNMHNTPPPPYPGNVPTRPMQAGHPGFPPNSQNFRPPLPGGGDFPGGPGHMPYAQHRNSLPHSSQPPSQQPRPNIPLPQGHLTAAGPSNVQPPSSLPSSSQAGPGFPGGGSSQGGTFPHSSLTLGDLSDSDLPKDLQNIDQELTALLSQKDIATSLAEDLLAQFAQSHDKEGAGGIMEGNHSQARTDSQIDADLSSLSADLFKSVSGGAKMEPFSESSRTAQHVTDTNLEGDNNKISEEGDKKDTEGKDSSVLSELRINTGTTGRSPGPLLSPSSLSINMSSSQLLAACKGLGSNGLSNTSIMSERCPPPAPPAPPYPPLPKDKLNPPTPSLYLESKRDAFSVELQQYCLSQPVAVIRGLAAALKLDLSLFSTKSLVEANPDHVMEVRSQRKQLPDENQDIYGNNVWKCDSTRSHTSVAKYAQYQAASFQESLKEEQDKAMGIFKGDSDSDSSSSGGGKGNKKKFKMLKFGTNVDLSDEKKWRPQLQELTKLPAFTRVVSASNALSHVGHTILGMNTVQLYMKVPGSRTPGHQENNNFASVNINIGPGDCEWFGVPEEYWGVINNMCERQGINYLIGSWWPLLEDLYEENIPVYRFIQKPGDLVWVNSGTVHWVQAIGWCNNIAWNVGPLTVRQYQLAVERYEWNKLQSVKSIVPIIHLSWNLARNVKISEPKLFEQIKYCLLRTLKQCQMTLEYIKTLGLEAKWHGRSKGEAAYYCNICEIEVFNILFVIEQEKKFHVHCLDCARKTSSTLEGFIVLNQYTMDDLMEVYDNFQLHQQKSAITASSS</sequence>
<comment type="subcellular location">
    <subcellularLocation>
        <location evidence="2">Nucleus</location>
    </subcellularLocation>
</comment>
<dbReference type="FunFam" id="2.60.120.650:FF:000002">
    <property type="entry name" value="lysine-specific demethylase 6A isoform X2"/>
    <property type="match status" value="1"/>
</dbReference>
<dbReference type="InterPro" id="IPR003347">
    <property type="entry name" value="JmjC_dom"/>
</dbReference>
<feature type="compositionally biased region" description="Gly residues" evidence="15">
    <location>
        <begin position="587"/>
        <end position="596"/>
    </location>
</feature>
<feature type="region of interest" description="Disordered" evidence="15">
    <location>
        <begin position="756"/>
        <end position="800"/>
    </location>
</feature>
<evidence type="ECO:0000256" key="15">
    <source>
        <dbReference type="SAM" id="MobiDB-lite"/>
    </source>
</evidence>
<accession>A0A1S3KGC0</accession>
<feature type="compositionally biased region" description="Polar residues" evidence="15">
    <location>
        <begin position="298"/>
        <end position="309"/>
    </location>
</feature>
<evidence type="ECO:0000256" key="10">
    <source>
        <dbReference type="ARBA" id="ARBA00023242"/>
    </source>
</evidence>
<evidence type="ECO:0000313" key="18">
    <source>
        <dbReference type="RefSeq" id="XP_013421537.1"/>
    </source>
</evidence>
<dbReference type="Pfam" id="PF02373">
    <property type="entry name" value="JmjC"/>
    <property type="match status" value="1"/>
</dbReference>
<comment type="cofactor">
    <cofactor evidence="1">
        <name>Fe(2+)</name>
        <dbReference type="ChEBI" id="CHEBI:29033"/>
    </cofactor>
</comment>
<evidence type="ECO:0000313" key="17">
    <source>
        <dbReference type="Proteomes" id="UP000085678"/>
    </source>
</evidence>
<feature type="compositionally biased region" description="Low complexity" evidence="15">
    <location>
        <begin position="402"/>
        <end position="431"/>
    </location>
</feature>
<dbReference type="InterPro" id="IPR048562">
    <property type="entry name" value="KDM6A_B-like_C-hel"/>
</dbReference>
<dbReference type="PANTHER" id="PTHR14017:SF1">
    <property type="entry name" value="LD02225P"/>
    <property type="match status" value="1"/>
</dbReference>
<dbReference type="Pfam" id="PF21326">
    <property type="entry name" value="KDM6_GATAL"/>
    <property type="match status" value="1"/>
</dbReference>
<dbReference type="SUPFAM" id="SSF48452">
    <property type="entry name" value="TPR-like"/>
    <property type="match status" value="2"/>
</dbReference>
<feature type="region of interest" description="Disordered" evidence="15">
    <location>
        <begin position="522"/>
        <end position="676"/>
    </location>
</feature>
<dbReference type="SUPFAM" id="SSF51197">
    <property type="entry name" value="Clavaminate synthase-like"/>
    <property type="match status" value="1"/>
</dbReference>
<comment type="similarity">
    <text evidence="11">Belongs to the UTX family.</text>
</comment>
<feature type="region of interest" description="Disordered" evidence="15">
    <location>
        <begin position="847"/>
        <end position="876"/>
    </location>
</feature>
<dbReference type="Gene3D" id="2.60.120.650">
    <property type="entry name" value="Cupin"/>
    <property type="match status" value="1"/>
</dbReference>
<evidence type="ECO:0000256" key="12">
    <source>
        <dbReference type="ARBA" id="ARBA00034525"/>
    </source>
</evidence>
<dbReference type="Pfam" id="PF13181">
    <property type="entry name" value="TPR_8"/>
    <property type="match status" value="1"/>
</dbReference>
<feature type="compositionally biased region" description="Low complexity" evidence="15">
    <location>
        <begin position="352"/>
        <end position="364"/>
    </location>
</feature>
<reference evidence="18" key="1">
    <citation type="submission" date="2025-08" db="UniProtKB">
        <authorList>
            <consortium name="RefSeq"/>
        </authorList>
    </citation>
    <scope>IDENTIFICATION</scope>
    <source>
        <tissue evidence="18">Gonads</tissue>
    </source>
</reference>
<feature type="compositionally biased region" description="Pro residues" evidence="15">
    <location>
        <begin position="454"/>
        <end position="465"/>
    </location>
</feature>
<name>A0A1S3KGC0_LINAN</name>
<feature type="compositionally biased region" description="Low complexity" evidence="15">
    <location>
        <begin position="314"/>
        <end position="334"/>
    </location>
</feature>
<feature type="compositionally biased region" description="Low complexity" evidence="15">
    <location>
        <begin position="283"/>
        <end position="297"/>
    </location>
</feature>
<dbReference type="Gene3D" id="1.25.40.10">
    <property type="entry name" value="Tetratricopeptide repeat domain"/>
    <property type="match status" value="1"/>
</dbReference>
<dbReference type="STRING" id="7574.A0A1S3KGC0"/>
<keyword evidence="17" id="KW-1185">Reference proteome</keyword>
<evidence type="ECO:0000256" key="8">
    <source>
        <dbReference type="ARBA" id="ARBA00023002"/>
    </source>
</evidence>
<keyword evidence="7" id="KW-0223">Dioxygenase</keyword>
<dbReference type="Gene3D" id="2.10.110.20">
    <property type="match status" value="1"/>
</dbReference>
<evidence type="ECO:0000256" key="11">
    <source>
        <dbReference type="ARBA" id="ARBA00034483"/>
    </source>
</evidence>
<organism evidence="17 18">
    <name type="scientific">Lingula anatina</name>
    <name type="common">Brachiopod</name>
    <name type="synonym">Lingula unguis</name>
    <dbReference type="NCBI Taxonomy" id="7574"/>
    <lineage>
        <taxon>Eukaryota</taxon>
        <taxon>Metazoa</taxon>
        <taxon>Spiralia</taxon>
        <taxon>Lophotrochozoa</taxon>
        <taxon>Brachiopoda</taxon>
        <taxon>Linguliformea</taxon>
        <taxon>Lingulata</taxon>
        <taxon>Lingulida</taxon>
        <taxon>Linguloidea</taxon>
        <taxon>Lingulidae</taxon>
        <taxon>Lingula</taxon>
    </lineage>
</organism>